<sequence length="100" mass="11433">MVIQKLSDYCRKLGAEDLMTFACAVLCMETGQTDKYTLTFGCTLIRDFTCCGEKDYGKMQTNVSDFNPNDVHFVVLSFTQKTISETVDLFYKEVQKTIKQ</sequence>
<evidence type="ECO:0000313" key="1">
    <source>
        <dbReference type="EMBL" id="KFX73562.1"/>
    </source>
</evidence>
<name>A0A0I9S732_BACFG</name>
<comment type="caution">
    <text evidence="1">The sequence shown here is derived from an EMBL/GenBank/DDBJ whole genome shotgun (WGS) entry which is preliminary data.</text>
</comment>
<accession>A0A0I9S732</accession>
<dbReference type="RefSeq" id="WP_044301434.1">
    <property type="nucleotide sequence ID" value="NZ_JAHOMY010000026.1"/>
</dbReference>
<dbReference type="EMBL" id="JMZZ02000216">
    <property type="protein sequence ID" value="KFX73562.1"/>
    <property type="molecule type" value="Genomic_DNA"/>
</dbReference>
<proteinExistence type="predicted"/>
<protein>
    <submittedName>
        <fullName evidence="1">Uncharacterized protein</fullName>
    </submittedName>
</protein>
<gene>
    <name evidence="1" type="ORF">EE52_0217135</name>
</gene>
<dbReference type="PATRIC" id="fig|817.53.peg.3534"/>
<organism evidence="1">
    <name type="scientific">Bacteroides fragilis</name>
    <dbReference type="NCBI Taxonomy" id="817"/>
    <lineage>
        <taxon>Bacteria</taxon>
        <taxon>Pseudomonadati</taxon>
        <taxon>Bacteroidota</taxon>
        <taxon>Bacteroidia</taxon>
        <taxon>Bacteroidales</taxon>
        <taxon>Bacteroidaceae</taxon>
        <taxon>Bacteroides</taxon>
    </lineage>
</organism>
<reference evidence="1" key="1">
    <citation type="book" date="2014" name="THE 24TH EUROPEAN CONGRESS OF CLINICAL MICROBIOLOGY AND INFECTIOUS DISEASES" publisher="ECCMID 2014" city="Barcelona, Spain">
        <title>Identification of resistance genes in three multidrug-resistant Bacteroides fragilis isolates by whole genome sequencing.</title>
        <editorList>
            <person name="Unknown"/>
            <person name="A."/>
        </editorList>
        <authorList>
            <person name="Sydenham T.V."/>
            <person name="Hasman H."/>
            <person name="Wang M."/>
            <person name="Soki J."/>
            <person name="Nagy E."/>
            <person name="Justesen U.S."/>
        </authorList>
    </citation>
    <scope>NUCLEOTIDE SEQUENCE</scope>
    <source>
        <strain evidence="1">DCMOUH0018B</strain>
    </source>
</reference>
<dbReference type="AlphaFoldDB" id="A0A0I9S732"/>
<reference evidence="1" key="2">
    <citation type="submission" date="2014-07" db="EMBL/GenBank/DDBJ databases">
        <title>Genetics and epidemiology of antimicrobial resistance in B. fragilis group.</title>
        <authorList>
            <person name="Sydenham T.V."/>
            <person name="Hasman H."/>
            <person name="Kemp M."/>
            <person name="Justesen U.S."/>
        </authorList>
    </citation>
    <scope>NUCLEOTIDE SEQUENCE [LARGE SCALE GENOMIC DNA]</scope>
    <source>
        <strain evidence="1">DCMOUH0018B</strain>
    </source>
</reference>